<dbReference type="InterPro" id="IPR024455">
    <property type="entry name" value="Phage_capsid"/>
</dbReference>
<evidence type="ECO:0000313" key="3">
    <source>
        <dbReference type="EMBL" id="RRH89478.1"/>
    </source>
</evidence>
<dbReference type="InterPro" id="IPR054612">
    <property type="entry name" value="Phage_capsid-like_C"/>
</dbReference>
<reference evidence="3 4" key="1">
    <citation type="submission" date="2018-11" db="EMBL/GenBank/DDBJ databases">
        <title>the genome of Mesorhizobium tamadayense DSM 28320.</title>
        <authorList>
            <person name="Gao J."/>
        </authorList>
    </citation>
    <scope>NUCLEOTIDE SEQUENCE [LARGE SCALE GENOMIC DNA]</scope>
    <source>
        <strain evidence="3 4">DSM 28320</strain>
    </source>
</reference>
<dbReference type="Pfam" id="PF05065">
    <property type="entry name" value="Phage_capsid"/>
    <property type="match status" value="1"/>
</dbReference>
<evidence type="ECO:0000256" key="1">
    <source>
        <dbReference type="ARBA" id="ARBA00004328"/>
    </source>
</evidence>
<dbReference type="SUPFAM" id="SSF56563">
    <property type="entry name" value="Major capsid protein gp5"/>
    <property type="match status" value="1"/>
</dbReference>
<accession>A0A3P3EVZ7</accession>
<name>A0A3P3EVZ7_9HYPH</name>
<dbReference type="EMBL" id="RQXT01000077">
    <property type="protein sequence ID" value="RRH89478.1"/>
    <property type="molecule type" value="Genomic_DNA"/>
</dbReference>
<dbReference type="Proteomes" id="UP000273786">
    <property type="component" value="Unassembled WGS sequence"/>
</dbReference>
<gene>
    <name evidence="3" type="ORF">EH240_34105</name>
</gene>
<evidence type="ECO:0000259" key="2">
    <source>
        <dbReference type="Pfam" id="PF05065"/>
    </source>
</evidence>
<sequence>MGEMDAEYRANETRYRAALITEDSERRDAGKDLETRSDREYAELVDKFELRQVALFLDEGAKIDGATAEVIAEMRSKNGYRGVPIPYAALSLETRAGETIASGVPAPKMTAPIIDRLFPQSVASIMGGRLISIGQGSEEYPLTASSVTAGWQATETGAVAGPTVYSTAQRTVAPNNTLGIQMKITRKALKQSGDALEQAVRRDMNGAIAQAMDAAVFQGTGASGQPSGLLVGSYGITSTAVAAAATWAAFRSAIVRFLVANAANSPGEVKLLIRPEIFDKMDGSLITNTAVSEWDRMIANIPAGNIAMSSNALAAPTGTPAASTALLTTDIGGVPPFFVGLFGGIDLIRDPFSDAASGGLRLTGLATMDVSAGRAPQLQILTGVQSA</sequence>
<dbReference type="OrthoDB" id="9786516at2"/>
<dbReference type="Gene3D" id="3.30.2400.10">
    <property type="entry name" value="Major capsid protein gp5"/>
    <property type="match status" value="1"/>
</dbReference>
<organism evidence="3 4">
    <name type="scientific">Mesorhizobium tamadayense</name>
    <dbReference type="NCBI Taxonomy" id="425306"/>
    <lineage>
        <taxon>Bacteria</taxon>
        <taxon>Pseudomonadati</taxon>
        <taxon>Pseudomonadota</taxon>
        <taxon>Alphaproteobacteria</taxon>
        <taxon>Hyphomicrobiales</taxon>
        <taxon>Phyllobacteriaceae</taxon>
        <taxon>Mesorhizobium</taxon>
    </lineage>
</organism>
<evidence type="ECO:0000313" key="4">
    <source>
        <dbReference type="Proteomes" id="UP000273786"/>
    </source>
</evidence>
<comment type="subcellular location">
    <subcellularLocation>
        <location evidence="1">Virion</location>
    </subcellularLocation>
</comment>
<feature type="domain" description="Phage capsid-like C-terminal" evidence="2">
    <location>
        <begin position="131"/>
        <end position="258"/>
    </location>
</feature>
<comment type="caution">
    <text evidence="3">The sequence shown here is derived from an EMBL/GenBank/DDBJ whole genome shotgun (WGS) entry which is preliminary data.</text>
</comment>
<keyword evidence="4" id="KW-1185">Reference proteome</keyword>
<dbReference type="NCBIfam" id="TIGR01554">
    <property type="entry name" value="major_cap_HK97"/>
    <property type="match status" value="1"/>
</dbReference>
<protein>
    <submittedName>
        <fullName evidence="3">Phage major capsid protein</fullName>
    </submittedName>
</protein>
<proteinExistence type="predicted"/>
<dbReference type="AlphaFoldDB" id="A0A3P3EVZ7"/>